<sequence length="598" mass="69340">YKWVTPSLTFSPGKQNTLKQRKPTWSPRIKKTPTERRMGSDSTPQLPVIHLSDQTLKPGSEKWVEVRSDVRKALEDYGAFEVSYDRVSEELKESVLEAMKELFQLPVEAKRRNVSPKPYTGYMTHNGISESLGIQDANVLEKVNEFTQLLRPDCEGNKSTSERIHKFSEKMAELDVMVRRMVLTKDEKWIRVKPSHNTFVVIAGDSLHALMNGRLFLPFHRVRVTEKKKTRYSIGLFSTPNRDYIIEPPKELVDEQHPRVFKPLTYVDLMSFYHTEVGQMDSVSLHPLSDYIQLPVIDFSDQCLTPGTSKWDKVKTDVRKALEDYGCFEAFFDKVSVELDKSVFEAMEELFDLPTQTKERNVSSKPYHGYLSQDIYESFGIDDANLAEKVNEFTQQLWPDHGNKRISETMHGISEKLAELDVMVRRMIMESFGIEKYIDEHLDSTNYLFRMMKYTPPRPHEEKKLGLPSHTDKNIMTILHQYQVEGLEIQNKDKKWFKVKPYHQNSFIVMVGDSMCAFLNGRLASTYHRVLVTAKKTRYSTALFSTPKTGVILDSPEELIDEEHPRVFKPFEFNDYRDFYNTEAGFAAQSTLHAFCAL</sequence>
<name>A0ABQ8DW87_BRANA</name>
<dbReference type="InterPro" id="IPR026992">
    <property type="entry name" value="DIOX_N"/>
</dbReference>
<dbReference type="EMBL" id="JAGKQM010000003">
    <property type="protein sequence ID" value="KAH0933579.1"/>
    <property type="molecule type" value="Genomic_DNA"/>
</dbReference>
<organism evidence="5 6">
    <name type="scientific">Brassica napus</name>
    <name type="common">Rape</name>
    <dbReference type="NCBI Taxonomy" id="3708"/>
    <lineage>
        <taxon>Eukaryota</taxon>
        <taxon>Viridiplantae</taxon>
        <taxon>Streptophyta</taxon>
        <taxon>Embryophyta</taxon>
        <taxon>Tracheophyta</taxon>
        <taxon>Spermatophyta</taxon>
        <taxon>Magnoliopsida</taxon>
        <taxon>eudicotyledons</taxon>
        <taxon>Gunneridae</taxon>
        <taxon>Pentapetalae</taxon>
        <taxon>rosids</taxon>
        <taxon>malvids</taxon>
        <taxon>Brassicales</taxon>
        <taxon>Brassicaceae</taxon>
        <taxon>Brassiceae</taxon>
        <taxon>Brassica</taxon>
    </lineage>
</organism>
<dbReference type="Proteomes" id="UP000824890">
    <property type="component" value="Unassembled WGS sequence"/>
</dbReference>
<feature type="region of interest" description="Disordered" evidence="3">
    <location>
        <begin position="12"/>
        <end position="46"/>
    </location>
</feature>
<evidence type="ECO:0000259" key="4">
    <source>
        <dbReference type="PROSITE" id="PS51471"/>
    </source>
</evidence>
<keyword evidence="1" id="KW-0479">Metal-binding</keyword>
<dbReference type="PANTHER" id="PTHR47990">
    <property type="entry name" value="2-OXOGLUTARATE (2OG) AND FE(II)-DEPENDENT OXYGENASE SUPERFAMILY PROTEIN-RELATED"/>
    <property type="match status" value="1"/>
</dbReference>
<dbReference type="Gene3D" id="2.60.120.330">
    <property type="entry name" value="B-lactam Antibiotic, Isopenicillin N Synthase, Chain"/>
    <property type="match status" value="3"/>
</dbReference>
<accession>A0ABQ8DW87</accession>
<evidence type="ECO:0000256" key="1">
    <source>
        <dbReference type="ARBA" id="ARBA00022723"/>
    </source>
</evidence>
<evidence type="ECO:0000313" key="5">
    <source>
        <dbReference type="EMBL" id="KAH0933579.1"/>
    </source>
</evidence>
<evidence type="ECO:0000256" key="3">
    <source>
        <dbReference type="SAM" id="MobiDB-lite"/>
    </source>
</evidence>
<proteinExistence type="predicted"/>
<evidence type="ECO:0000256" key="2">
    <source>
        <dbReference type="ARBA" id="ARBA00023004"/>
    </source>
</evidence>
<dbReference type="PROSITE" id="PS51471">
    <property type="entry name" value="FE2OG_OXY"/>
    <property type="match status" value="1"/>
</dbReference>
<evidence type="ECO:0000313" key="6">
    <source>
        <dbReference type="Proteomes" id="UP000824890"/>
    </source>
</evidence>
<feature type="domain" description="Fe2OG dioxygenase" evidence="4">
    <location>
        <begin position="444"/>
        <end position="547"/>
    </location>
</feature>
<dbReference type="InterPro" id="IPR050231">
    <property type="entry name" value="Iron_ascorbate_oxido_reductase"/>
</dbReference>
<protein>
    <recommendedName>
        <fullName evidence="4">Fe2OG dioxygenase domain-containing protein</fullName>
    </recommendedName>
</protein>
<feature type="non-terminal residue" evidence="5">
    <location>
        <position position="1"/>
    </location>
</feature>
<dbReference type="InterPro" id="IPR044861">
    <property type="entry name" value="IPNS-like_FE2OG_OXY"/>
</dbReference>
<comment type="caution">
    <text evidence="5">The sequence shown here is derived from an EMBL/GenBank/DDBJ whole genome shotgun (WGS) entry which is preliminary data.</text>
</comment>
<dbReference type="Pfam" id="PF03171">
    <property type="entry name" value="2OG-FeII_Oxy"/>
    <property type="match status" value="2"/>
</dbReference>
<dbReference type="InterPro" id="IPR027443">
    <property type="entry name" value="IPNS-like_sf"/>
</dbReference>
<keyword evidence="6" id="KW-1185">Reference proteome</keyword>
<dbReference type="InterPro" id="IPR005123">
    <property type="entry name" value="Oxoglu/Fe-dep_dioxygenase_dom"/>
</dbReference>
<dbReference type="Pfam" id="PF14226">
    <property type="entry name" value="DIOX_N"/>
    <property type="match status" value="2"/>
</dbReference>
<gene>
    <name evidence="5" type="ORF">HID58_010696</name>
</gene>
<keyword evidence="2" id="KW-0408">Iron</keyword>
<dbReference type="SUPFAM" id="SSF51197">
    <property type="entry name" value="Clavaminate synthase-like"/>
    <property type="match status" value="2"/>
</dbReference>
<reference evidence="5 6" key="1">
    <citation type="submission" date="2021-05" db="EMBL/GenBank/DDBJ databases">
        <title>Genome Assembly of Synthetic Allotetraploid Brassica napus Reveals Homoeologous Exchanges between Subgenomes.</title>
        <authorList>
            <person name="Davis J.T."/>
        </authorList>
    </citation>
    <scope>NUCLEOTIDE SEQUENCE [LARGE SCALE GENOMIC DNA]</scope>
    <source>
        <strain evidence="6">cv. Da-Ae</strain>
        <tissue evidence="5">Seedling</tissue>
    </source>
</reference>